<feature type="signal peptide" evidence="1">
    <location>
        <begin position="1"/>
        <end position="17"/>
    </location>
</feature>
<sequence>MLISSRSIWSRFNFALAALAIALPLALTSCSGSQSLEGTYRDNAGNTFEVIKGGTAILKGEGKQLVFKWEQLGEDRLKLTPGQNVVFNGSDEDQICNFNFPDSKSLYVGGCPIMKNVRMTRM</sequence>
<reference evidence="2 3" key="1">
    <citation type="submission" date="2018-04" db="EMBL/GenBank/DDBJ databases">
        <authorList>
            <person name="Hagen T."/>
        </authorList>
    </citation>
    <scope>NUCLEOTIDE SEQUENCE [LARGE SCALE GENOMIC DNA]</scope>
    <source>
        <strain evidence="2 3">TPD7009</strain>
    </source>
</reference>
<evidence type="ECO:0000313" key="3">
    <source>
        <dbReference type="Proteomes" id="UP000244335"/>
    </source>
</evidence>
<dbReference type="EMBL" id="QDFR01000016">
    <property type="protein sequence ID" value="PVE49888.1"/>
    <property type="molecule type" value="Genomic_DNA"/>
</dbReference>
<gene>
    <name evidence="2" type="ORF">DC430_23610</name>
</gene>
<proteinExistence type="predicted"/>
<organism evidence="2 3">
    <name type="scientific">Rhizobium rhizogenes</name>
    <name type="common">Agrobacterium rhizogenes</name>
    <dbReference type="NCBI Taxonomy" id="359"/>
    <lineage>
        <taxon>Bacteria</taxon>
        <taxon>Pseudomonadati</taxon>
        <taxon>Pseudomonadota</taxon>
        <taxon>Alphaproteobacteria</taxon>
        <taxon>Hyphomicrobiales</taxon>
        <taxon>Rhizobiaceae</taxon>
        <taxon>Rhizobium/Agrobacterium group</taxon>
        <taxon>Rhizobium</taxon>
    </lineage>
</organism>
<keyword evidence="1" id="KW-0732">Signal</keyword>
<dbReference type="RefSeq" id="WP_116511592.1">
    <property type="nucleotide sequence ID" value="NZ_QDFR01000016.1"/>
</dbReference>
<dbReference type="AlphaFoldDB" id="A0AA92BYN3"/>
<evidence type="ECO:0008006" key="4">
    <source>
        <dbReference type="Google" id="ProtNLM"/>
    </source>
</evidence>
<evidence type="ECO:0000256" key="1">
    <source>
        <dbReference type="SAM" id="SignalP"/>
    </source>
</evidence>
<dbReference type="PROSITE" id="PS51257">
    <property type="entry name" value="PROKAR_LIPOPROTEIN"/>
    <property type="match status" value="1"/>
</dbReference>
<protein>
    <recommendedName>
        <fullName evidence="4">Lipoprotein</fullName>
    </recommendedName>
</protein>
<evidence type="ECO:0000313" key="2">
    <source>
        <dbReference type="EMBL" id="PVE49888.1"/>
    </source>
</evidence>
<name>A0AA92BYN3_RHIRH</name>
<comment type="caution">
    <text evidence="2">The sequence shown here is derived from an EMBL/GenBank/DDBJ whole genome shotgun (WGS) entry which is preliminary data.</text>
</comment>
<dbReference type="Proteomes" id="UP000244335">
    <property type="component" value="Unassembled WGS sequence"/>
</dbReference>
<feature type="chain" id="PRO_5041713989" description="Lipoprotein" evidence="1">
    <location>
        <begin position="18"/>
        <end position="122"/>
    </location>
</feature>
<accession>A0AA92BYN3</accession>